<proteinExistence type="predicted"/>
<feature type="region of interest" description="Disordered" evidence="1">
    <location>
        <begin position="140"/>
        <end position="172"/>
    </location>
</feature>
<feature type="region of interest" description="Disordered" evidence="1">
    <location>
        <begin position="90"/>
        <end position="116"/>
    </location>
</feature>
<evidence type="ECO:0000256" key="1">
    <source>
        <dbReference type="SAM" id="MobiDB-lite"/>
    </source>
</evidence>
<evidence type="ECO:0000313" key="3">
    <source>
        <dbReference type="Proteomes" id="UP001187415"/>
    </source>
</evidence>
<organism evidence="2 3">
    <name type="scientific">Channa striata</name>
    <name type="common">Snakehead murrel</name>
    <name type="synonym">Ophicephalus striatus</name>
    <dbReference type="NCBI Taxonomy" id="64152"/>
    <lineage>
        <taxon>Eukaryota</taxon>
        <taxon>Metazoa</taxon>
        <taxon>Chordata</taxon>
        <taxon>Craniata</taxon>
        <taxon>Vertebrata</taxon>
        <taxon>Euteleostomi</taxon>
        <taxon>Actinopterygii</taxon>
        <taxon>Neopterygii</taxon>
        <taxon>Teleostei</taxon>
        <taxon>Neoteleostei</taxon>
        <taxon>Acanthomorphata</taxon>
        <taxon>Anabantaria</taxon>
        <taxon>Anabantiformes</taxon>
        <taxon>Channoidei</taxon>
        <taxon>Channidae</taxon>
        <taxon>Channa</taxon>
    </lineage>
</organism>
<feature type="compositionally biased region" description="Low complexity" evidence="1">
    <location>
        <begin position="143"/>
        <end position="152"/>
    </location>
</feature>
<accession>A0AA88IL63</accession>
<sequence>MDAGPADTEGKRPPTPPVPGPWTRTHNDYKQRSIFMGGVPDLLFLSTSSTELRMKEKEEEEKRNLLLIMQLFGLNELQFSRLDLTVTPTTEAKHKKQEKNAQPHFIGRQSPRRQHRELTPRVFGVWRRRAELSETRRLHGRGVRAAGARGSGPRPPAELRAHTHLMGPARGG</sequence>
<dbReference type="EMBL" id="JAUPFM010000020">
    <property type="protein sequence ID" value="KAK2818753.1"/>
    <property type="molecule type" value="Genomic_DNA"/>
</dbReference>
<reference evidence="2" key="1">
    <citation type="submission" date="2023-07" db="EMBL/GenBank/DDBJ databases">
        <title>Chromosome-level Genome Assembly of Striped Snakehead (Channa striata).</title>
        <authorList>
            <person name="Liu H."/>
        </authorList>
    </citation>
    <scope>NUCLEOTIDE SEQUENCE</scope>
    <source>
        <strain evidence="2">Gz</strain>
        <tissue evidence="2">Muscle</tissue>
    </source>
</reference>
<evidence type="ECO:0000313" key="2">
    <source>
        <dbReference type="EMBL" id="KAK2818753.1"/>
    </source>
</evidence>
<comment type="caution">
    <text evidence="2">The sequence shown here is derived from an EMBL/GenBank/DDBJ whole genome shotgun (WGS) entry which is preliminary data.</text>
</comment>
<feature type="region of interest" description="Disordered" evidence="1">
    <location>
        <begin position="1"/>
        <end position="26"/>
    </location>
</feature>
<name>A0AA88IL63_CHASR</name>
<dbReference type="AlphaFoldDB" id="A0AA88IL63"/>
<keyword evidence="3" id="KW-1185">Reference proteome</keyword>
<gene>
    <name evidence="2" type="ORF">Q5P01_024314</name>
</gene>
<dbReference type="Proteomes" id="UP001187415">
    <property type="component" value="Unassembled WGS sequence"/>
</dbReference>
<protein>
    <submittedName>
        <fullName evidence="2">Uncharacterized protein</fullName>
    </submittedName>
</protein>